<protein>
    <submittedName>
        <fullName evidence="1">Uncharacterized protein</fullName>
    </submittedName>
</protein>
<evidence type="ECO:0000313" key="1">
    <source>
        <dbReference type="EMBL" id="SUZ95695.1"/>
    </source>
</evidence>
<proteinExistence type="predicted"/>
<dbReference type="AlphaFoldDB" id="A0A381RUY6"/>
<reference evidence="1" key="1">
    <citation type="submission" date="2018-05" db="EMBL/GenBank/DDBJ databases">
        <authorList>
            <person name="Lanie J.A."/>
            <person name="Ng W.-L."/>
            <person name="Kazmierczak K.M."/>
            <person name="Andrzejewski T.M."/>
            <person name="Davidsen T.M."/>
            <person name="Wayne K.J."/>
            <person name="Tettelin H."/>
            <person name="Glass J.I."/>
            <person name="Rusch D."/>
            <person name="Podicherti R."/>
            <person name="Tsui H.-C.T."/>
            <person name="Winkler M.E."/>
        </authorList>
    </citation>
    <scope>NUCLEOTIDE SEQUENCE</scope>
</reference>
<gene>
    <name evidence="1" type="ORF">METZ01_LOCUS48549</name>
</gene>
<name>A0A381RUY6_9ZZZZ</name>
<dbReference type="EMBL" id="UINC01002347">
    <property type="protein sequence ID" value="SUZ95695.1"/>
    <property type="molecule type" value="Genomic_DNA"/>
</dbReference>
<organism evidence="1">
    <name type="scientific">marine metagenome</name>
    <dbReference type="NCBI Taxonomy" id="408172"/>
    <lineage>
        <taxon>unclassified sequences</taxon>
        <taxon>metagenomes</taxon>
        <taxon>ecological metagenomes</taxon>
    </lineage>
</organism>
<sequence length="46" mass="5417">MRQVIKEVTIILRVRSNMSLAPSIPIAPIVKKQLKLYFIYKKRKGF</sequence>
<accession>A0A381RUY6</accession>